<protein>
    <submittedName>
        <fullName evidence="1">Uncharacterized protein</fullName>
    </submittedName>
</protein>
<dbReference type="KEGG" id="nli:G3M70_01840"/>
<evidence type="ECO:0000313" key="1">
    <source>
        <dbReference type="EMBL" id="QPJ60695.1"/>
    </source>
</evidence>
<dbReference type="Proteomes" id="UP000594688">
    <property type="component" value="Chromosome"/>
</dbReference>
<evidence type="ECO:0000313" key="2">
    <source>
        <dbReference type="Proteomes" id="UP000594688"/>
    </source>
</evidence>
<reference evidence="1 2" key="1">
    <citation type="submission" date="2020-02" db="EMBL/GenBank/DDBJ databases">
        <title>Genomic and physiological characterization of two novel Nitrospinaceae genera.</title>
        <authorList>
            <person name="Mueller A.J."/>
            <person name="Jung M.-Y."/>
            <person name="Strachan C.R."/>
            <person name="Herbold C.W."/>
            <person name="Kirkegaard R.H."/>
            <person name="Daims H."/>
        </authorList>
    </citation>
    <scope>NUCLEOTIDE SEQUENCE [LARGE SCALE GENOMIC DNA]</scope>
    <source>
        <strain evidence="1">EB</strain>
    </source>
</reference>
<proteinExistence type="predicted"/>
<sequence length="47" mass="5668">MRFKSAKYKGFNRYPRLAHDPEAYEKQGRRIARLPHDLKNPNSFKAY</sequence>
<name>A0A7T0FYM9_9BACT</name>
<dbReference type="EMBL" id="CP048685">
    <property type="protein sequence ID" value="QPJ60695.1"/>
    <property type="molecule type" value="Genomic_DNA"/>
</dbReference>
<gene>
    <name evidence="1" type="ORF">G3M70_01840</name>
</gene>
<dbReference type="AlphaFoldDB" id="A0A7T0FYM9"/>
<accession>A0A7T0FYM9</accession>
<organism evidence="1 2">
    <name type="scientific">Candidatus Nitronauta litoralis</name>
    <dbReference type="NCBI Taxonomy" id="2705533"/>
    <lineage>
        <taxon>Bacteria</taxon>
        <taxon>Pseudomonadati</taxon>
        <taxon>Nitrospinota/Tectimicrobiota group</taxon>
        <taxon>Nitrospinota</taxon>
        <taxon>Nitrospinia</taxon>
        <taxon>Nitrospinales</taxon>
        <taxon>Nitrospinaceae</taxon>
        <taxon>Candidatus Nitronauta</taxon>
    </lineage>
</organism>